<evidence type="ECO:0000256" key="3">
    <source>
        <dbReference type="ARBA" id="ARBA00022801"/>
    </source>
</evidence>
<dbReference type="EMBL" id="WLZY01000003">
    <property type="protein sequence ID" value="NDL57813.1"/>
    <property type="molecule type" value="Genomic_DNA"/>
</dbReference>
<dbReference type="InterPro" id="IPR029058">
    <property type="entry name" value="AB_hydrolase_fold"/>
</dbReference>
<dbReference type="InterPro" id="IPR051601">
    <property type="entry name" value="Serine_prot/Carboxylest_S33"/>
</dbReference>
<dbReference type="AlphaFoldDB" id="A0A7K3M3B5"/>
<evidence type="ECO:0000313" key="8">
    <source>
        <dbReference type="EMBL" id="NDL57813.1"/>
    </source>
</evidence>
<evidence type="ECO:0000259" key="7">
    <source>
        <dbReference type="Pfam" id="PF08386"/>
    </source>
</evidence>
<feature type="region of interest" description="Disordered" evidence="4">
    <location>
        <begin position="22"/>
        <end position="46"/>
    </location>
</feature>
<dbReference type="Pfam" id="PF08386">
    <property type="entry name" value="Abhydrolase_4"/>
    <property type="match status" value="1"/>
</dbReference>
<dbReference type="Gene3D" id="3.40.50.1820">
    <property type="entry name" value="alpha/beta hydrolase"/>
    <property type="match status" value="1"/>
</dbReference>
<gene>
    <name evidence="8" type="ORF">F7O44_12070</name>
</gene>
<protein>
    <submittedName>
        <fullName evidence="8">Alpha/beta fold hydrolase</fullName>
    </submittedName>
</protein>
<dbReference type="PANTHER" id="PTHR43248">
    <property type="entry name" value="2-SUCCINYL-6-HYDROXY-2,4-CYCLOHEXADIENE-1-CARBOXYLATE SYNTHASE"/>
    <property type="match status" value="1"/>
</dbReference>
<proteinExistence type="inferred from homology"/>
<evidence type="ECO:0000313" key="9">
    <source>
        <dbReference type="Proteomes" id="UP000460435"/>
    </source>
</evidence>
<accession>A0A7K3M3B5</accession>
<evidence type="ECO:0000256" key="5">
    <source>
        <dbReference type="SAM" id="SignalP"/>
    </source>
</evidence>
<dbReference type="PANTHER" id="PTHR43248:SF29">
    <property type="entry name" value="TRIPEPTIDYL AMINOPEPTIDASE"/>
    <property type="match status" value="1"/>
</dbReference>
<keyword evidence="9" id="KW-1185">Reference proteome</keyword>
<feature type="signal peptide" evidence="5">
    <location>
        <begin position="1"/>
        <end position="18"/>
    </location>
</feature>
<dbReference type="Proteomes" id="UP000460435">
    <property type="component" value="Unassembled WGS sequence"/>
</dbReference>
<keyword evidence="2 5" id="KW-0732">Signal</keyword>
<feature type="domain" description="AB hydrolase-1" evidence="6">
    <location>
        <begin position="106"/>
        <end position="288"/>
    </location>
</feature>
<feature type="domain" description="Peptidase S33 tripeptidyl aminopeptidase-like C-terminal" evidence="7">
    <location>
        <begin position="416"/>
        <end position="518"/>
    </location>
</feature>
<comment type="caution">
    <text evidence="8">The sequence shown here is derived from an EMBL/GenBank/DDBJ whole genome shotgun (WGS) entry which is preliminary data.</text>
</comment>
<feature type="chain" id="PRO_5038711933" evidence="5">
    <location>
        <begin position="19"/>
        <end position="519"/>
    </location>
</feature>
<feature type="compositionally biased region" description="Pro residues" evidence="4">
    <location>
        <begin position="26"/>
        <end position="39"/>
    </location>
</feature>
<evidence type="ECO:0000259" key="6">
    <source>
        <dbReference type="Pfam" id="PF00561"/>
    </source>
</evidence>
<dbReference type="SUPFAM" id="SSF53474">
    <property type="entry name" value="alpha/beta-Hydrolases"/>
    <property type="match status" value="1"/>
</dbReference>
<keyword evidence="3 8" id="KW-0378">Hydrolase</keyword>
<reference evidence="8 9" key="1">
    <citation type="submission" date="2019-11" db="EMBL/GenBank/DDBJ databases">
        <authorList>
            <person name="Li X.-J."/>
            <person name="Feng X.-M."/>
        </authorList>
    </citation>
    <scope>NUCLEOTIDE SEQUENCE [LARGE SCALE GENOMIC DNA]</scope>
    <source>
        <strain evidence="8 9">XMNu-373</strain>
    </source>
</reference>
<dbReference type="Pfam" id="PF00561">
    <property type="entry name" value="Abhydrolase_1"/>
    <property type="match status" value="1"/>
</dbReference>
<sequence length="519" mass="55625">MNRRISITLALGAAIAVAACSNGGPPDAPPQQEMPPESTPAPDATEGVDEELATFYTQTLEWDDCGDQYQCSTLSVPLDYADPDGDQIEIAMLRVPATGEDPAGSLIVNPGGPGASGIEYARNARNENVVASDRLRERYDVVGFDPRGVGSSTPIDCLDDEDLDVFVSEQASAEDDEALAELEETIEEFTAACEARSGDLLAHIDTANVARDMDVMRAALGDEKLHYLGKSYGTFIGAVYADLFPERAGRLVLDGAVDPALEAEEVALGQAEGFERSLDAFLEWCLDQDCAIGDSEDEAREALDQLMADAETEPVPTNDPQRPLTAALAFYGIILPLYLPAEEGYPVLERALDNAINDENGSDLLQLADFYLARNPDGVYDGNQNEAIIAVNCLDRPSTTTPEEARATAQEFEDLSPTFGRFMAWAGLTCVDWPAESDFDPAQLSATGADPILVIGTTGDPATPYRWAESLSEQLESGVLLTYEAFVHTAYLSGNSCIDSAVDAYLLDGTVPDEGRVCS</sequence>
<comment type="similarity">
    <text evidence="1">Belongs to the peptidase S33 family.</text>
</comment>
<dbReference type="PROSITE" id="PS51257">
    <property type="entry name" value="PROKAR_LIPOPROTEIN"/>
    <property type="match status" value="1"/>
</dbReference>
<dbReference type="InterPro" id="IPR000073">
    <property type="entry name" value="AB_hydrolase_1"/>
</dbReference>
<dbReference type="RefSeq" id="WP_162450464.1">
    <property type="nucleotide sequence ID" value="NZ_WLZY01000003.1"/>
</dbReference>
<dbReference type="GO" id="GO:0016787">
    <property type="term" value="F:hydrolase activity"/>
    <property type="evidence" value="ECO:0007669"/>
    <property type="project" value="UniProtKB-KW"/>
</dbReference>
<dbReference type="InterPro" id="IPR013595">
    <property type="entry name" value="Pept_S33_TAP-like_C"/>
</dbReference>
<evidence type="ECO:0000256" key="4">
    <source>
        <dbReference type="SAM" id="MobiDB-lite"/>
    </source>
</evidence>
<organism evidence="8 9">
    <name type="scientific">Phytoactinopolyspora mesophila</name>
    <dbReference type="NCBI Taxonomy" id="2650750"/>
    <lineage>
        <taxon>Bacteria</taxon>
        <taxon>Bacillati</taxon>
        <taxon>Actinomycetota</taxon>
        <taxon>Actinomycetes</taxon>
        <taxon>Jiangellales</taxon>
        <taxon>Jiangellaceae</taxon>
        <taxon>Phytoactinopolyspora</taxon>
    </lineage>
</organism>
<evidence type="ECO:0000256" key="2">
    <source>
        <dbReference type="ARBA" id="ARBA00022729"/>
    </source>
</evidence>
<name>A0A7K3M3B5_9ACTN</name>
<evidence type="ECO:0000256" key="1">
    <source>
        <dbReference type="ARBA" id="ARBA00010088"/>
    </source>
</evidence>